<dbReference type="EMBL" id="CP013444">
    <property type="protein sequence ID" value="AOK19450.1"/>
    <property type="molecule type" value="Genomic_DNA"/>
</dbReference>
<evidence type="ECO:0000256" key="1">
    <source>
        <dbReference type="ARBA" id="ARBA00004561"/>
    </source>
</evidence>
<comment type="similarity">
    <text evidence="2">Belongs to the fimbrial protein family.</text>
</comment>
<sequence length="180" mass="18278">MNKTVISSALAAASIVAFAPAAHAFDGTIDFTGSLVATTCTINGGGSANNFTVALPPVSTDALKAAGSSAGRTPFQLKLTNCQPDTGKVATFFEAGPTINTATGRLMVDAGGAEGVEIGLLNDSFQHIAAGAAYNAQNSQVVDITGGNATLNYYAQYESLGTTLKAGPANSRVQYTMSYQ</sequence>
<feature type="signal peptide" evidence="5">
    <location>
        <begin position="1"/>
        <end position="24"/>
    </location>
</feature>
<evidence type="ECO:0000313" key="6">
    <source>
        <dbReference type="EMBL" id="AOK19450.1"/>
    </source>
</evidence>
<keyword evidence="3 5" id="KW-0732">Signal</keyword>
<reference evidence="6 7" key="1">
    <citation type="submission" date="2015-12" db="EMBL/GenBank/DDBJ databases">
        <title>Diversity of Burkholderia near neighbor genomes.</title>
        <authorList>
            <person name="Sahl J."/>
            <person name="Wagner D."/>
            <person name="Keim P."/>
        </authorList>
    </citation>
    <scope>NUCLEOTIDE SEQUENCE [LARGE SCALE GENOMIC DNA]</scope>
    <source>
        <strain evidence="6 7">MSMB1184WGS</strain>
    </source>
</reference>
<dbReference type="InterPro" id="IPR050263">
    <property type="entry name" value="Bact_Fimbrial_Adh_Pro"/>
</dbReference>
<dbReference type="InterPro" id="IPR039458">
    <property type="entry name" value="FimA-like"/>
</dbReference>
<feature type="chain" id="PRO_5008567858" evidence="5">
    <location>
        <begin position="25"/>
        <end position="180"/>
    </location>
</feature>
<protein>
    <submittedName>
        <fullName evidence="6">Fimbrial protein</fullName>
    </submittedName>
</protein>
<dbReference type="Pfam" id="PF16970">
    <property type="entry name" value="FimA"/>
    <property type="match status" value="1"/>
</dbReference>
<dbReference type="RefSeq" id="WP_059532964.1">
    <property type="nucleotide sequence ID" value="NZ_CP013444.1"/>
</dbReference>
<organism evidence="6 7">
    <name type="scientific">Burkholderia cepacia</name>
    <name type="common">Pseudomonas cepacia</name>
    <dbReference type="NCBI Taxonomy" id="292"/>
    <lineage>
        <taxon>Bacteria</taxon>
        <taxon>Pseudomonadati</taxon>
        <taxon>Pseudomonadota</taxon>
        <taxon>Betaproteobacteria</taxon>
        <taxon>Burkholderiales</taxon>
        <taxon>Burkholderiaceae</taxon>
        <taxon>Burkholderia</taxon>
        <taxon>Burkholderia cepacia complex</taxon>
    </lineage>
</organism>
<evidence type="ECO:0000256" key="4">
    <source>
        <dbReference type="ARBA" id="ARBA00023263"/>
    </source>
</evidence>
<dbReference type="Proteomes" id="UP000094776">
    <property type="component" value="Chromosome 2"/>
</dbReference>
<dbReference type="GO" id="GO:0009289">
    <property type="term" value="C:pilus"/>
    <property type="evidence" value="ECO:0007669"/>
    <property type="project" value="UniProtKB-SubCell"/>
</dbReference>
<evidence type="ECO:0000313" key="7">
    <source>
        <dbReference type="Proteomes" id="UP000094776"/>
    </source>
</evidence>
<comment type="subcellular location">
    <subcellularLocation>
        <location evidence="1">Fimbrium</location>
    </subcellularLocation>
</comment>
<evidence type="ECO:0000256" key="5">
    <source>
        <dbReference type="SAM" id="SignalP"/>
    </source>
</evidence>
<dbReference type="SUPFAM" id="SSF49401">
    <property type="entry name" value="Bacterial adhesins"/>
    <property type="match status" value="1"/>
</dbReference>
<dbReference type="Gene3D" id="2.60.40.1090">
    <property type="entry name" value="Fimbrial-type adhesion domain"/>
    <property type="match status" value="1"/>
</dbReference>
<dbReference type="InterPro" id="IPR036937">
    <property type="entry name" value="Adhesion_dom_fimbrial_sf"/>
</dbReference>
<dbReference type="PANTHER" id="PTHR33420:SF3">
    <property type="entry name" value="FIMBRIAL SUBUNIT ELFA"/>
    <property type="match status" value="1"/>
</dbReference>
<keyword evidence="4" id="KW-0281">Fimbrium</keyword>
<proteinExistence type="inferred from homology"/>
<dbReference type="PANTHER" id="PTHR33420">
    <property type="entry name" value="FIMBRIAL SUBUNIT ELFA-RELATED"/>
    <property type="match status" value="1"/>
</dbReference>
<gene>
    <name evidence="6" type="ORF">WT26_26475</name>
</gene>
<evidence type="ECO:0000256" key="2">
    <source>
        <dbReference type="ARBA" id="ARBA00006671"/>
    </source>
</evidence>
<dbReference type="GO" id="GO:0043709">
    <property type="term" value="P:cell adhesion involved in single-species biofilm formation"/>
    <property type="evidence" value="ECO:0007669"/>
    <property type="project" value="TreeGrafter"/>
</dbReference>
<name>A0A1B4PZT9_BURCE</name>
<accession>A0A1B4PZT9</accession>
<dbReference type="AlphaFoldDB" id="A0A1B4PZT9"/>
<evidence type="ECO:0000256" key="3">
    <source>
        <dbReference type="ARBA" id="ARBA00022729"/>
    </source>
</evidence>
<dbReference type="InterPro" id="IPR008966">
    <property type="entry name" value="Adhesion_dom_sf"/>
</dbReference>